<dbReference type="Proteomes" id="UP001174934">
    <property type="component" value="Unassembled WGS sequence"/>
</dbReference>
<reference evidence="2" key="1">
    <citation type="submission" date="2023-06" db="EMBL/GenBank/DDBJ databases">
        <title>Genome-scale phylogeny and comparative genomics of the fungal order Sordariales.</title>
        <authorList>
            <consortium name="Lawrence Berkeley National Laboratory"/>
            <person name="Hensen N."/>
            <person name="Bonometti L."/>
            <person name="Westerberg I."/>
            <person name="Brannstrom I.O."/>
            <person name="Guillou S."/>
            <person name="Cros-Aarteil S."/>
            <person name="Calhoun S."/>
            <person name="Haridas S."/>
            <person name="Kuo A."/>
            <person name="Mondo S."/>
            <person name="Pangilinan J."/>
            <person name="Riley R."/>
            <person name="LaButti K."/>
            <person name="Andreopoulos B."/>
            <person name="Lipzen A."/>
            <person name="Chen C."/>
            <person name="Yanf M."/>
            <person name="Daum C."/>
            <person name="Ng V."/>
            <person name="Clum A."/>
            <person name="Steindorff A."/>
            <person name="Ohm R."/>
            <person name="Martin F."/>
            <person name="Silar P."/>
            <person name="Natvig D."/>
            <person name="Lalanne C."/>
            <person name="Gautier V."/>
            <person name="Ament-velasquez S.L."/>
            <person name="Kruys A."/>
            <person name="Hutchinson M.I."/>
            <person name="Powell A.J."/>
            <person name="Barry K."/>
            <person name="Miller A.N."/>
            <person name="Grigoriev I.V."/>
            <person name="Debuchy R."/>
            <person name="Gladieux P."/>
            <person name="Thoren M.H."/>
            <person name="Johannesson H."/>
        </authorList>
    </citation>
    <scope>NUCLEOTIDE SEQUENCE</scope>
    <source>
        <strain evidence="2">SMH3391-2</strain>
    </source>
</reference>
<feature type="signal peptide" evidence="1">
    <location>
        <begin position="1"/>
        <end position="23"/>
    </location>
</feature>
<evidence type="ECO:0000313" key="3">
    <source>
        <dbReference type="Proteomes" id="UP001174934"/>
    </source>
</evidence>
<keyword evidence="1" id="KW-0732">Signal</keyword>
<keyword evidence="3" id="KW-1185">Reference proteome</keyword>
<organism evidence="2 3">
    <name type="scientific">Bombardia bombarda</name>
    <dbReference type="NCBI Taxonomy" id="252184"/>
    <lineage>
        <taxon>Eukaryota</taxon>
        <taxon>Fungi</taxon>
        <taxon>Dikarya</taxon>
        <taxon>Ascomycota</taxon>
        <taxon>Pezizomycotina</taxon>
        <taxon>Sordariomycetes</taxon>
        <taxon>Sordariomycetidae</taxon>
        <taxon>Sordariales</taxon>
        <taxon>Lasiosphaeriaceae</taxon>
        <taxon>Bombardia</taxon>
    </lineage>
</organism>
<dbReference type="AlphaFoldDB" id="A0AA39WND2"/>
<evidence type="ECO:0000256" key="1">
    <source>
        <dbReference type="SAM" id="SignalP"/>
    </source>
</evidence>
<proteinExistence type="predicted"/>
<dbReference type="EMBL" id="JAULSR010000005">
    <property type="protein sequence ID" value="KAK0618541.1"/>
    <property type="molecule type" value="Genomic_DNA"/>
</dbReference>
<protein>
    <submittedName>
        <fullName evidence="2">Uncharacterized protein</fullName>
    </submittedName>
</protein>
<accession>A0AA39WND2</accession>
<comment type="caution">
    <text evidence="2">The sequence shown here is derived from an EMBL/GenBank/DDBJ whole genome shotgun (WGS) entry which is preliminary data.</text>
</comment>
<name>A0AA39WND2_9PEZI</name>
<sequence>MARAHVLHCVVVLLLCCCAESAACVARTGLQRRAERRRTRGGTRLLLLLGTSVRTNRWGWEGRAGKGNLSEVPRSPHRRAAGQDQSWLAGYTGGLWQLQVESDRGAFIIVWGGRKVATRCHLTVLVPTPTPVPIMRLLWYRSAESVLCYYSTLLDTYRASYVAPGCRVLTRTQAIIEEKSHALLGGASKKERARIKDPKPTGNKSTITTVYVRAKLDGL</sequence>
<gene>
    <name evidence="2" type="ORF">B0T17DRAFT_644332</name>
</gene>
<feature type="chain" id="PRO_5041376146" evidence="1">
    <location>
        <begin position="24"/>
        <end position="219"/>
    </location>
</feature>
<evidence type="ECO:0000313" key="2">
    <source>
        <dbReference type="EMBL" id="KAK0618541.1"/>
    </source>
</evidence>